<dbReference type="Proteomes" id="UP000585474">
    <property type="component" value="Unassembled WGS sequence"/>
</dbReference>
<dbReference type="AlphaFoldDB" id="A0A7J0GBG8"/>
<sequence>MQCVRAWATEPNRTEPESIVRLKIAEAKETTKGKSRFGGGGVDLVTGSKERKGCLWDGLGEGGGLVEEFMGWGRGGRIWLIWVFGSCEDGEARARARWQLVVGDGEVGWVHGGGGLGLGVGGGGWGLWEECKGERGKGKGGACSEECGKREREGRLLWMGRWVKGEGWVMGSLGKLGDGEVWVLRGFGRRGLRAVAGEGREREGGGSWLWETEREGEGRVPVVRNVGEREGEGHHIK</sequence>
<name>A0A7J0GBG8_9ERIC</name>
<keyword evidence="2" id="KW-1185">Reference proteome</keyword>
<proteinExistence type="predicted"/>
<evidence type="ECO:0000313" key="1">
    <source>
        <dbReference type="EMBL" id="GFZ08101.1"/>
    </source>
</evidence>
<dbReference type="EMBL" id="BJWL01000019">
    <property type="protein sequence ID" value="GFZ08101.1"/>
    <property type="molecule type" value="Genomic_DNA"/>
</dbReference>
<reference evidence="1 2" key="1">
    <citation type="submission" date="2019-07" db="EMBL/GenBank/DDBJ databases">
        <title>De Novo Assembly of kiwifruit Actinidia rufa.</title>
        <authorList>
            <person name="Sugita-Konishi S."/>
            <person name="Sato K."/>
            <person name="Mori E."/>
            <person name="Abe Y."/>
            <person name="Kisaki G."/>
            <person name="Hamano K."/>
            <person name="Suezawa K."/>
            <person name="Otani M."/>
            <person name="Fukuda T."/>
            <person name="Manabe T."/>
            <person name="Gomi K."/>
            <person name="Tabuchi M."/>
            <person name="Akimitsu K."/>
            <person name="Kataoka I."/>
        </authorList>
    </citation>
    <scope>NUCLEOTIDE SEQUENCE [LARGE SCALE GENOMIC DNA]</scope>
    <source>
        <strain evidence="2">cv. Fuchu</strain>
    </source>
</reference>
<evidence type="ECO:0000313" key="2">
    <source>
        <dbReference type="Proteomes" id="UP000585474"/>
    </source>
</evidence>
<organism evidence="1 2">
    <name type="scientific">Actinidia rufa</name>
    <dbReference type="NCBI Taxonomy" id="165716"/>
    <lineage>
        <taxon>Eukaryota</taxon>
        <taxon>Viridiplantae</taxon>
        <taxon>Streptophyta</taxon>
        <taxon>Embryophyta</taxon>
        <taxon>Tracheophyta</taxon>
        <taxon>Spermatophyta</taxon>
        <taxon>Magnoliopsida</taxon>
        <taxon>eudicotyledons</taxon>
        <taxon>Gunneridae</taxon>
        <taxon>Pentapetalae</taxon>
        <taxon>asterids</taxon>
        <taxon>Ericales</taxon>
        <taxon>Actinidiaceae</taxon>
        <taxon>Actinidia</taxon>
    </lineage>
</organism>
<gene>
    <name evidence="1" type="ORF">Acr_19g0010380</name>
</gene>
<protein>
    <submittedName>
        <fullName evidence="1">Uncharacterized protein</fullName>
    </submittedName>
</protein>
<comment type="caution">
    <text evidence="1">The sequence shown here is derived from an EMBL/GenBank/DDBJ whole genome shotgun (WGS) entry which is preliminary data.</text>
</comment>
<accession>A0A7J0GBG8</accession>